<gene>
    <name evidence="1" type="ORF">MENTE1834_LOCUS32160</name>
</gene>
<name>A0ACB1A024_MELEN</name>
<organism evidence="1 2">
    <name type="scientific">Meloidogyne enterolobii</name>
    <name type="common">Root-knot nematode worm</name>
    <name type="synonym">Meloidogyne mayaguensis</name>
    <dbReference type="NCBI Taxonomy" id="390850"/>
    <lineage>
        <taxon>Eukaryota</taxon>
        <taxon>Metazoa</taxon>
        <taxon>Ecdysozoa</taxon>
        <taxon>Nematoda</taxon>
        <taxon>Chromadorea</taxon>
        <taxon>Rhabditida</taxon>
        <taxon>Tylenchina</taxon>
        <taxon>Tylenchomorpha</taxon>
        <taxon>Tylenchoidea</taxon>
        <taxon>Meloidogynidae</taxon>
        <taxon>Meloidogyninae</taxon>
        <taxon>Meloidogyne</taxon>
    </lineage>
</organism>
<evidence type="ECO:0000313" key="1">
    <source>
        <dbReference type="EMBL" id="CAK5084756.1"/>
    </source>
</evidence>
<sequence>MRELMEKKMFGLEKFSNLISNCRSPSVRIELLRLIRTKLLANYAAYFNFPSVLLSENADQLATETINSLCFGRGLVINFFKSKKNKNKSLILCNKLKVNKGVARGTLSKRQNFGVHLILTSQKSTP</sequence>
<reference evidence="1" key="1">
    <citation type="submission" date="2023-11" db="EMBL/GenBank/DDBJ databases">
        <authorList>
            <person name="Poullet M."/>
        </authorList>
    </citation>
    <scope>NUCLEOTIDE SEQUENCE</scope>
    <source>
        <strain evidence="1">E1834</strain>
    </source>
</reference>
<evidence type="ECO:0000313" key="2">
    <source>
        <dbReference type="Proteomes" id="UP001497535"/>
    </source>
</evidence>
<dbReference type="Proteomes" id="UP001497535">
    <property type="component" value="Unassembled WGS sequence"/>
</dbReference>
<keyword evidence="2" id="KW-1185">Reference proteome</keyword>
<comment type="caution">
    <text evidence="1">The sequence shown here is derived from an EMBL/GenBank/DDBJ whole genome shotgun (WGS) entry which is preliminary data.</text>
</comment>
<dbReference type="EMBL" id="CAVMJV010000054">
    <property type="protein sequence ID" value="CAK5084756.1"/>
    <property type="molecule type" value="Genomic_DNA"/>
</dbReference>
<protein>
    <submittedName>
        <fullName evidence="1">Uncharacterized protein</fullName>
    </submittedName>
</protein>
<accession>A0ACB1A024</accession>
<proteinExistence type="predicted"/>